<evidence type="ECO:0000256" key="1">
    <source>
        <dbReference type="ARBA" id="ARBA00004123"/>
    </source>
</evidence>
<dbReference type="InterPro" id="IPR035979">
    <property type="entry name" value="RBD_domain_sf"/>
</dbReference>
<evidence type="ECO:0000313" key="9">
    <source>
        <dbReference type="Proteomes" id="UP000033140"/>
    </source>
</evidence>
<feature type="compositionally biased region" description="Pro residues" evidence="6">
    <location>
        <begin position="311"/>
        <end position="323"/>
    </location>
</feature>
<dbReference type="PROSITE" id="PS50174">
    <property type="entry name" value="G_PATCH"/>
    <property type="match status" value="1"/>
</dbReference>
<feature type="region of interest" description="Disordered" evidence="6">
    <location>
        <begin position="124"/>
        <end position="155"/>
    </location>
</feature>
<evidence type="ECO:0000313" key="8">
    <source>
        <dbReference type="EMBL" id="GAO48457.1"/>
    </source>
</evidence>
<dbReference type="FunFam" id="3.30.70.330:FF:000382">
    <property type="entry name" value="G-patch domain-containing protein"/>
    <property type="match status" value="1"/>
</dbReference>
<reference evidence="8 9" key="2">
    <citation type="journal article" date="2014" name="J. Gen. Appl. Microbiol.">
        <title>The early diverging ascomycetous budding yeast Saitoella complicata has three histone deacetylases belonging to the Clr6, Hos2, and Rpd3 lineages.</title>
        <authorList>
            <person name="Nishida H."/>
            <person name="Matsumoto T."/>
            <person name="Kondo S."/>
            <person name="Hamamoto M."/>
            <person name="Yoshikawa H."/>
        </authorList>
    </citation>
    <scope>NUCLEOTIDE SEQUENCE [LARGE SCALE GENOMIC DNA]</scope>
    <source>
        <strain evidence="8 9">NRRL Y-17804</strain>
    </source>
</reference>
<dbReference type="InterPro" id="IPR003954">
    <property type="entry name" value="RRM_euk-type"/>
</dbReference>
<evidence type="ECO:0000256" key="3">
    <source>
        <dbReference type="ARBA" id="ARBA00022884"/>
    </source>
</evidence>
<dbReference type="SMART" id="SM00443">
    <property type="entry name" value="G_patch"/>
    <property type="match status" value="1"/>
</dbReference>
<feature type="region of interest" description="Disordered" evidence="6">
    <location>
        <begin position="218"/>
        <end position="239"/>
    </location>
</feature>
<feature type="region of interest" description="Disordered" evidence="6">
    <location>
        <begin position="281"/>
        <end position="334"/>
    </location>
</feature>
<evidence type="ECO:0000256" key="5">
    <source>
        <dbReference type="ARBA" id="ARBA00023242"/>
    </source>
</evidence>
<feature type="domain" description="G-patch" evidence="7">
    <location>
        <begin position="335"/>
        <end position="383"/>
    </location>
</feature>
<evidence type="ECO:0000256" key="6">
    <source>
        <dbReference type="SAM" id="MobiDB-lite"/>
    </source>
</evidence>
<keyword evidence="5" id="KW-0539">Nucleus</keyword>
<dbReference type="InterPro" id="IPR012677">
    <property type="entry name" value="Nucleotide-bd_a/b_plait_sf"/>
</dbReference>
<feature type="region of interest" description="Disordered" evidence="6">
    <location>
        <begin position="1"/>
        <end position="31"/>
    </location>
</feature>
<gene>
    <name evidence="8" type="ORF">G7K_2630-t1</name>
</gene>
<dbReference type="PANTHER" id="PTHR13288">
    <property type="entry name" value="SPLICING FACTOR 45 SPF45"/>
    <property type="match status" value="1"/>
</dbReference>
<feature type="compositionally biased region" description="Low complexity" evidence="6">
    <location>
        <begin position="13"/>
        <end position="30"/>
    </location>
</feature>
<dbReference type="PANTHER" id="PTHR13288:SF8">
    <property type="entry name" value="SPLICING FACTOR 45"/>
    <property type="match status" value="1"/>
</dbReference>
<dbReference type="CDD" id="cd12374">
    <property type="entry name" value="RRM_UHM_SPF45_PUF60"/>
    <property type="match status" value="1"/>
</dbReference>
<evidence type="ECO:0000256" key="4">
    <source>
        <dbReference type="ARBA" id="ARBA00023187"/>
    </source>
</evidence>
<dbReference type="EMBL" id="BACD03000015">
    <property type="protein sequence ID" value="GAO48457.1"/>
    <property type="molecule type" value="Genomic_DNA"/>
</dbReference>
<organism evidence="8 9">
    <name type="scientific">Saitoella complicata (strain BCRC 22490 / CBS 7301 / JCM 7358 / NBRC 10748 / NRRL Y-17804)</name>
    <dbReference type="NCBI Taxonomy" id="698492"/>
    <lineage>
        <taxon>Eukaryota</taxon>
        <taxon>Fungi</taxon>
        <taxon>Dikarya</taxon>
        <taxon>Ascomycota</taxon>
        <taxon>Taphrinomycotina</taxon>
        <taxon>Taphrinomycotina incertae sedis</taxon>
        <taxon>Saitoella</taxon>
    </lineage>
</organism>
<dbReference type="GO" id="GO:0003723">
    <property type="term" value="F:RNA binding"/>
    <property type="evidence" value="ECO:0007669"/>
    <property type="project" value="UniProtKB-KW"/>
</dbReference>
<reference evidence="8 9" key="3">
    <citation type="journal article" date="2015" name="Genome Announc.">
        <title>Draft Genome Sequence of the Archiascomycetous Yeast Saitoella complicata.</title>
        <authorList>
            <person name="Yamauchi K."/>
            <person name="Kondo S."/>
            <person name="Hamamoto M."/>
            <person name="Takahashi Y."/>
            <person name="Ogura Y."/>
            <person name="Hayashi T."/>
            <person name="Nishida H."/>
        </authorList>
    </citation>
    <scope>NUCLEOTIDE SEQUENCE [LARGE SCALE GENOMIC DNA]</scope>
    <source>
        <strain evidence="8 9">NRRL Y-17804</strain>
    </source>
</reference>
<dbReference type="Proteomes" id="UP000033140">
    <property type="component" value="Unassembled WGS sequence"/>
</dbReference>
<dbReference type="STRING" id="698492.A0A0E9NF22"/>
<dbReference type="GO" id="GO:0045292">
    <property type="term" value="P:mRNA cis splicing, via spliceosome"/>
    <property type="evidence" value="ECO:0007669"/>
    <property type="project" value="InterPro"/>
</dbReference>
<sequence length="520" mass="56726">MSLFDDLPPVGNDPADTPTAPAVPAAAAAPPAVPKPSLYGDLLTGGVTGPIERAPVRYDAKLAEREEANKINEAALRFQPILTRRPAPLKKPVLRPLVARSTTVARPIVAAPVVTTSLDDWTESIDIDPEPKRRAPKRKKSRPQAPQWDDEYDPAKPCEYEDYLRSAERVEERREWRNRNVVDDKSEEEEAPRNMMFAPPGIGGGMNFAPPPTLTGMAGRKDEEEEEDDYRPSFGGGNGRMGLGMAAPVPPSALPSALAPIPEETAEEAYARRMYLSAGVPPPPPPVQPQAPTFVRPAGPTPSMPTFIPASAPPEPPSHPISPPTEEQRSLRPGQRDFASRLMSKYGWQSGTGLGADPSRRGILHALTVEASKERKGTGRILDANPVQKNEGRFGKTSKVVVLMNMVGGRGEVDDELGQEIGEECEKSYGKVERCFVYSNSSNAVPDGEAVRVFVKFTAELSGLRAVNALDGRLFAGREVRARYPFQLILSTTKCQNLSSHVCVYRECSSDIFDKDLQKY</sequence>
<dbReference type="Gene3D" id="3.30.70.330">
    <property type="match status" value="1"/>
</dbReference>
<dbReference type="AlphaFoldDB" id="A0A0E9NF22"/>
<dbReference type="GO" id="GO:0071011">
    <property type="term" value="C:precatalytic spliceosome"/>
    <property type="evidence" value="ECO:0007669"/>
    <property type="project" value="TreeGrafter"/>
</dbReference>
<evidence type="ECO:0000256" key="2">
    <source>
        <dbReference type="ARBA" id="ARBA00022664"/>
    </source>
</evidence>
<comment type="subcellular location">
    <subcellularLocation>
        <location evidence="1">Nucleus</location>
    </subcellularLocation>
</comment>
<dbReference type="OMA" id="GPMSEVI"/>
<keyword evidence="4" id="KW-0508">mRNA splicing</keyword>
<dbReference type="SMART" id="SM00361">
    <property type="entry name" value="RRM_1"/>
    <property type="match status" value="1"/>
</dbReference>
<evidence type="ECO:0000259" key="7">
    <source>
        <dbReference type="PROSITE" id="PS50174"/>
    </source>
</evidence>
<dbReference type="InterPro" id="IPR000467">
    <property type="entry name" value="G_patch_dom"/>
</dbReference>
<protein>
    <recommendedName>
        <fullName evidence="7">G-patch domain-containing protein</fullName>
    </recommendedName>
</protein>
<dbReference type="SUPFAM" id="SSF54928">
    <property type="entry name" value="RNA-binding domain, RBD"/>
    <property type="match status" value="1"/>
</dbReference>
<name>A0A0E9NF22_SAICN</name>
<keyword evidence="2" id="KW-0507">mRNA processing</keyword>
<dbReference type="InterPro" id="IPR040052">
    <property type="entry name" value="RBM17"/>
</dbReference>
<keyword evidence="3" id="KW-0694">RNA-binding</keyword>
<reference evidence="8 9" key="1">
    <citation type="journal article" date="2011" name="J. Gen. Appl. Microbiol.">
        <title>Draft genome sequencing of the enigmatic yeast Saitoella complicata.</title>
        <authorList>
            <person name="Nishida H."/>
            <person name="Hamamoto M."/>
            <person name="Sugiyama J."/>
        </authorList>
    </citation>
    <scope>NUCLEOTIDE SEQUENCE [LARGE SCALE GENOMIC DNA]</scope>
    <source>
        <strain evidence="8 9">NRRL Y-17804</strain>
    </source>
</reference>
<accession>A0A0E9NF22</accession>
<proteinExistence type="predicted"/>
<dbReference type="Pfam" id="PF01585">
    <property type="entry name" value="G-patch"/>
    <property type="match status" value="1"/>
</dbReference>
<keyword evidence="9" id="KW-1185">Reference proteome</keyword>
<comment type="caution">
    <text evidence="8">The sequence shown here is derived from an EMBL/GenBank/DDBJ whole genome shotgun (WGS) entry which is preliminary data.</text>
</comment>